<feature type="region of interest" description="Disordered" evidence="1">
    <location>
        <begin position="439"/>
        <end position="467"/>
    </location>
</feature>
<proteinExistence type="predicted"/>
<feature type="compositionally biased region" description="Basic and acidic residues" evidence="1">
    <location>
        <begin position="606"/>
        <end position="616"/>
    </location>
</feature>
<feature type="compositionally biased region" description="Low complexity" evidence="1">
    <location>
        <begin position="619"/>
        <end position="630"/>
    </location>
</feature>
<keyword evidence="3" id="KW-1185">Reference proteome</keyword>
<evidence type="ECO:0008006" key="4">
    <source>
        <dbReference type="Google" id="ProtNLM"/>
    </source>
</evidence>
<dbReference type="SUPFAM" id="SSF52047">
    <property type="entry name" value="RNI-like"/>
    <property type="match status" value="1"/>
</dbReference>
<accession>A0AA38NZA9</accession>
<feature type="compositionally biased region" description="Low complexity" evidence="1">
    <location>
        <begin position="642"/>
        <end position="655"/>
    </location>
</feature>
<reference evidence="2" key="1">
    <citation type="submission" date="2022-08" db="EMBL/GenBank/DDBJ databases">
        <authorList>
            <consortium name="DOE Joint Genome Institute"/>
            <person name="Min B."/>
            <person name="Riley R."/>
            <person name="Sierra-Patev S."/>
            <person name="Naranjo-Ortiz M."/>
            <person name="Looney B."/>
            <person name="Konkel Z."/>
            <person name="Slot J.C."/>
            <person name="Sakamoto Y."/>
            <person name="Steenwyk J.L."/>
            <person name="Rokas A."/>
            <person name="Carro J."/>
            <person name="Camarero S."/>
            <person name="Ferreira P."/>
            <person name="Molpeceres G."/>
            <person name="Ruiz-Duenas F.J."/>
            <person name="Serrano A."/>
            <person name="Henrissat B."/>
            <person name="Drula E."/>
            <person name="Hughes K.W."/>
            <person name="Mata J.L."/>
            <person name="Ishikawa N.K."/>
            <person name="Vargas-Isla R."/>
            <person name="Ushijima S."/>
            <person name="Smith C.A."/>
            <person name="Ahrendt S."/>
            <person name="Andreopoulos W."/>
            <person name="He G."/>
            <person name="Labutti K."/>
            <person name="Lipzen A."/>
            <person name="Ng V."/>
            <person name="Sandor L."/>
            <person name="Barry K."/>
            <person name="Martinez A.T."/>
            <person name="Xiao Y."/>
            <person name="Gibbons J.G."/>
            <person name="Terashima K."/>
            <person name="Hibbett D.S."/>
            <person name="Grigoriev I.V."/>
        </authorList>
    </citation>
    <scope>NUCLEOTIDE SEQUENCE</scope>
    <source>
        <strain evidence="2">TFB9207</strain>
    </source>
</reference>
<sequence length="747" mass="83934">MERPWDLLPELLLDKLVRTILSASPELILDFLSSFGSRIHSATARFLFTCLEVEDDDRLFKCPNRFHESRVYPVLSNRDRYAHLVKSLTVVNPTRPENRTRGSPDVADFQASVPLSADEISRLLQCCTNLDSFRWESSLRPPDGVCEQLSTYNLRLKHFHFNPWQPKSSSHRVALVKWDAPSLPLLSTLPLTSLSLSGLSQAGTRAFARMLSNIREESVIENLDIDLIWLDETVCEAIAEAGRKIRRMSISTNGTKLNDKGLISIMEECESIEELIFDEVQGRISRSMWTKPTTFSSALRCLRINISETGPNHSWAMDHLESLHAFPLEQLTEIYISRKPGLPTVQNGAVLYEDRIDPVVSLKSLPSAILDRLRGCKQLTTLDCDFWSISISNLKSLLESCSKLQNLKISLDAPFAKLLGLASTFATLSQLHTISVTINHDHAPGAPPPTSLSNTTMSPPASEPPVVIRKSTSQQLLNIDQMQTQTCLDKDTSDPSFPLLREVKRFVRKCPKLELLEWYGKYGRGSWIVKRPLHNSKNSINVTVNYQLPSLPTETWQEICREEQIQRFFVQGSLWLDAVRPGQDWTSEKAKLMAANLATECKDDGVEVTRGTEMRKSRVPSISTSSSSNSDLNVPTTPGRNSVSPVDVYSPSVSPLESPASSRYRKRDLYPDSPSRTRDHKRSPSEPIANFQKYERTRNDFSTTGTSRTRAGRGRGRGRGLRKASMDEGQDVPVRLKAGSPKDNSRK</sequence>
<organism evidence="2 3">
    <name type="scientific">Lentinula raphanica</name>
    <dbReference type="NCBI Taxonomy" id="153919"/>
    <lineage>
        <taxon>Eukaryota</taxon>
        <taxon>Fungi</taxon>
        <taxon>Dikarya</taxon>
        <taxon>Basidiomycota</taxon>
        <taxon>Agaricomycotina</taxon>
        <taxon>Agaricomycetes</taxon>
        <taxon>Agaricomycetidae</taxon>
        <taxon>Agaricales</taxon>
        <taxon>Marasmiineae</taxon>
        <taxon>Omphalotaceae</taxon>
        <taxon>Lentinula</taxon>
    </lineage>
</organism>
<feature type="compositionally biased region" description="Basic residues" evidence="1">
    <location>
        <begin position="710"/>
        <end position="722"/>
    </location>
</feature>
<feature type="region of interest" description="Disordered" evidence="1">
    <location>
        <begin position="606"/>
        <end position="747"/>
    </location>
</feature>
<dbReference type="AlphaFoldDB" id="A0AA38NZA9"/>
<comment type="caution">
    <text evidence="2">The sequence shown here is derived from an EMBL/GenBank/DDBJ whole genome shotgun (WGS) entry which is preliminary data.</text>
</comment>
<name>A0AA38NZA9_9AGAR</name>
<dbReference type="InterPro" id="IPR032675">
    <property type="entry name" value="LRR_dom_sf"/>
</dbReference>
<gene>
    <name evidence="2" type="ORF">F5878DRAFT_632797</name>
</gene>
<protein>
    <recommendedName>
        <fullName evidence="4">RNI-like protein</fullName>
    </recommendedName>
</protein>
<evidence type="ECO:0000313" key="2">
    <source>
        <dbReference type="EMBL" id="KAJ3833418.1"/>
    </source>
</evidence>
<evidence type="ECO:0000256" key="1">
    <source>
        <dbReference type="SAM" id="MobiDB-lite"/>
    </source>
</evidence>
<dbReference type="Gene3D" id="3.80.10.10">
    <property type="entry name" value="Ribonuclease Inhibitor"/>
    <property type="match status" value="1"/>
</dbReference>
<feature type="compositionally biased region" description="Polar residues" evidence="1">
    <location>
        <begin position="631"/>
        <end position="641"/>
    </location>
</feature>
<dbReference type="EMBL" id="MU806700">
    <property type="protein sequence ID" value="KAJ3833418.1"/>
    <property type="molecule type" value="Genomic_DNA"/>
</dbReference>
<dbReference type="Proteomes" id="UP001163846">
    <property type="component" value="Unassembled WGS sequence"/>
</dbReference>
<evidence type="ECO:0000313" key="3">
    <source>
        <dbReference type="Proteomes" id="UP001163846"/>
    </source>
</evidence>